<feature type="active site" description="Proton acceptor" evidence="11">
    <location>
        <position position="206"/>
    </location>
</feature>
<evidence type="ECO:0000313" key="14">
    <source>
        <dbReference type="Proteomes" id="UP000613768"/>
    </source>
</evidence>
<comment type="subunit">
    <text evidence="11">Monomer.</text>
</comment>
<keyword evidence="9 11" id="KW-0460">Magnesium</keyword>
<evidence type="ECO:0000256" key="10">
    <source>
        <dbReference type="ARBA" id="ARBA00023016"/>
    </source>
</evidence>
<dbReference type="InterPro" id="IPR032882">
    <property type="entry name" value="SrkA/RdoA"/>
</dbReference>
<evidence type="ECO:0000259" key="12">
    <source>
        <dbReference type="Pfam" id="PF01636"/>
    </source>
</evidence>
<dbReference type="HAMAP" id="MF_01497">
    <property type="entry name" value="SrkA_kinase"/>
    <property type="match status" value="1"/>
</dbReference>
<evidence type="ECO:0000256" key="11">
    <source>
        <dbReference type="HAMAP-Rule" id="MF_01497"/>
    </source>
</evidence>
<dbReference type="Gene3D" id="3.30.200.70">
    <property type="match status" value="1"/>
</dbReference>
<sequence>MTADARGGLPFAELTHAEVLDRLAELDVHGDGGLLALNSYENRVFRLRSLSPNRALVAKFYRPARWSDEAILEEHAFSAELAAAEVPVVGPLSIAGRSLHHLGPYRVAVFPSVGGRAPDLERREVLISIGRQLARLHNVGAQQTFRHRPHLDIEAYGDQPLDALLDSELIPESLKDSLADIGDRLLDQVETRWQWADPALIRLHGDCHAGNVLAIDEVIHLLDLDDCLTGPAVQDLWMLVAGEHSTDAQPWQWLLRGYREFREFDERELLLTEALRAQRLLHFHAWVCQRWIDPAFPLAFPWFAERPHWERFLQQLREQLALLQEPMHPFSNQRI</sequence>
<comment type="function">
    <text evidence="11">A protein kinase that phosphorylates Ser and Thr residues. Probably acts to suppress the effects of stress linked to accumulation of reactive oxygen species. Probably involved in the extracytoplasmic stress response.</text>
</comment>
<comment type="cofactor">
    <cofactor evidence="11">
        <name>Mg(2+)</name>
        <dbReference type="ChEBI" id="CHEBI:18420"/>
    </cofactor>
</comment>
<dbReference type="EMBL" id="JACYTR010000004">
    <property type="protein sequence ID" value="MBD8524797.1"/>
    <property type="molecule type" value="Genomic_DNA"/>
</dbReference>
<evidence type="ECO:0000256" key="5">
    <source>
        <dbReference type="ARBA" id="ARBA00022723"/>
    </source>
</evidence>
<dbReference type="Gene3D" id="1.10.510.10">
    <property type="entry name" value="Transferase(Phosphotransferase) domain 1"/>
    <property type="match status" value="1"/>
</dbReference>
<dbReference type="NCBIfam" id="NF008738">
    <property type="entry name" value="PRK11768.1"/>
    <property type="match status" value="1"/>
</dbReference>
<dbReference type="GO" id="GO:0004674">
    <property type="term" value="F:protein serine/threonine kinase activity"/>
    <property type="evidence" value="ECO:0007669"/>
    <property type="project" value="UniProtKB-UniRule"/>
</dbReference>
<evidence type="ECO:0000256" key="2">
    <source>
        <dbReference type="ARBA" id="ARBA00022527"/>
    </source>
</evidence>
<dbReference type="AlphaFoldDB" id="A0AAW3ZJC5"/>
<dbReference type="Proteomes" id="UP000613768">
    <property type="component" value="Unassembled WGS sequence"/>
</dbReference>
<dbReference type="PANTHER" id="PTHR39573:SF1">
    <property type="entry name" value="STRESS RESPONSE KINASE A"/>
    <property type="match status" value="1"/>
</dbReference>
<evidence type="ECO:0000256" key="7">
    <source>
        <dbReference type="ARBA" id="ARBA00022777"/>
    </source>
</evidence>
<comment type="catalytic activity">
    <reaction evidence="11">
        <text>L-seryl-[protein] + ATP = O-phospho-L-seryl-[protein] + ADP + H(+)</text>
        <dbReference type="Rhea" id="RHEA:17989"/>
        <dbReference type="Rhea" id="RHEA-COMP:9863"/>
        <dbReference type="Rhea" id="RHEA-COMP:11604"/>
        <dbReference type="ChEBI" id="CHEBI:15378"/>
        <dbReference type="ChEBI" id="CHEBI:29999"/>
        <dbReference type="ChEBI" id="CHEBI:30616"/>
        <dbReference type="ChEBI" id="CHEBI:83421"/>
        <dbReference type="ChEBI" id="CHEBI:456216"/>
        <dbReference type="EC" id="2.7.11.1"/>
    </reaction>
</comment>
<comment type="similarity">
    <text evidence="11">Belongs to the SrkA/RdoA protein kinase family.</text>
</comment>
<dbReference type="GO" id="GO:0005737">
    <property type="term" value="C:cytoplasm"/>
    <property type="evidence" value="ECO:0007669"/>
    <property type="project" value="UniProtKB-SubCell"/>
</dbReference>
<evidence type="ECO:0000256" key="6">
    <source>
        <dbReference type="ARBA" id="ARBA00022741"/>
    </source>
</evidence>
<name>A0AAW3ZJC5_9GAMM</name>
<proteinExistence type="inferred from homology"/>
<feature type="binding site" evidence="11">
    <location>
        <position position="223"/>
    </location>
    <ligand>
        <name>Mg(2+)</name>
        <dbReference type="ChEBI" id="CHEBI:18420"/>
    </ligand>
</feature>
<evidence type="ECO:0000256" key="4">
    <source>
        <dbReference type="ARBA" id="ARBA00022679"/>
    </source>
</evidence>
<comment type="catalytic activity">
    <reaction evidence="11">
        <text>L-threonyl-[protein] + ATP = O-phospho-L-threonyl-[protein] + ADP + H(+)</text>
        <dbReference type="Rhea" id="RHEA:46608"/>
        <dbReference type="Rhea" id="RHEA-COMP:11060"/>
        <dbReference type="Rhea" id="RHEA-COMP:11605"/>
        <dbReference type="ChEBI" id="CHEBI:15378"/>
        <dbReference type="ChEBI" id="CHEBI:30013"/>
        <dbReference type="ChEBI" id="CHEBI:30616"/>
        <dbReference type="ChEBI" id="CHEBI:61977"/>
        <dbReference type="ChEBI" id="CHEBI:456216"/>
        <dbReference type="EC" id="2.7.11.1"/>
    </reaction>
</comment>
<dbReference type="SUPFAM" id="SSF56112">
    <property type="entry name" value="Protein kinase-like (PK-like)"/>
    <property type="match status" value="1"/>
</dbReference>
<keyword evidence="2 11" id="KW-0723">Serine/threonine-protein kinase</keyword>
<dbReference type="InterPro" id="IPR002575">
    <property type="entry name" value="Aminoglycoside_PTrfase"/>
</dbReference>
<keyword evidence="8 11" id="KW-0067">ATP-binding</keyword>
<dbReference type="GO" id="GO:0005524">
    <property type="term" value="F:ATP binding"/>
    <property type="evidence" value="ECO:0007669"/>
    <property type="project" value="UniProtKB-UniRule"/>
</dbReference>
<dbReference type="InterPro" id="IPR011009">
    <property type="entry name" value="Kinase-like_dom_sf"/>
</dbReference>
<evidence type="ECO:0000256" key="1">
    <source>
        <dbReference type="ARBA" id="ARBA00022490"/>
    </source>
</evidence>
<keyword evidence="5 11" id="KW-0479">Metal-binding</keyword>
<evidence type="ECO:0000313" key="13">
    <source>
        <dbReference type="EMBL" id="MBD8524797.1"/>
    </source>
</evidence>
<keyword evidence="14" id="KW-1185">Reference proteome</keyword>
<dbReference type="Pfam" id="PF01636">
    <property type="entry name" value="APH"/>
    <property type="match status" value="1"/>
</dbReference>
<evidence type="ECO:0000256" key="3">
    <source>
        <dbReference type="ARBA" id="ARBA00022553"/>
    </source>
</evidence>
<dbReference type="GO" id="GO:0000287">
    <property type="term" value="F:magnesium ion binding"/>
    <property type="evidence" value="ECO:0007669"/>
    <property type="project" value="UniProtKB-UniRule"/>
</dbReference>
<keyword evidence="4 11" id="KW-0808">Transferase</keyword>
<accession>A0AAW3ZJC5</accession>
<dbReference type="RefSeq" id="WP_192028139.1">
    <property type="nucleotide sequence ID" value="NZ_JACYTR010000004.1"/>
</dbReference>
<feature type="binding site" evidence="11">
    <location>
        <position position="211"/>
    </location>
    <ligand>
        <name>Mg(2+)</name>
        <dbReference type="ChEBI" id="CHEBI:18420"/>
    </ligand>
</feature>
<organism evidence="13 14">
    <name type="scientific">Pseudomarimonas arenosa</name>
    <dbReference type="NCBI Taxonomy" id="2774145"/>
    <lineage>
        <taxon>Bacteria</taxon>
        <taxon>Pseudomonadati</taxon>
        <taxon>Pseudomonadota</taxon>
        <taxon>Gammaproteobacteria</taxon>
        <taxon>Lysobacterales</taxon>
        <taxon>Lysobacteraceae</taxon>
        <taxon>Pseudomarimonas</taxon>
    </lineage>
</organism>
<keyword evidence="6 11" id="KW-0547">Nucleotide-binding</keyword>
<gene>
    <name evidence="11" type="primary">srkA</name>
    <name evidence="13" type="ORF">IFO71_03490</name>
</gene>
<keyword evidence="7 11" id="KW-0418">Kinase</keyword>
<protein>
    <recommendedName>
        <fullName evidence="11">Stress response kinase A</fullName>
        <ecNumber evidence="11">2.7.11.1</ecNumber>
    </recommendedName>
    <alternativeName>
        <fullName evidence="11">Serine/threonine-protein kinase SrkA</fullName>
    </alternativeName>
</protein>
<keyword evidence="10 11" id="KW-0346">Stress response</keyword>
<comment type="subcellular location">
    <subcellularLocation>
        <location evidence="11">Cytoplasm</location>
    </subcellularLocation>
</comment>
<comment type="caution">
    <text evidence="13">The sequence shown here is derived from an EMBL/GenBank/DDBJ whole genome shotgun (WGS) entry which is preliminary data.</text>
</comment>
<reference evidence="13 14" key="1">
    <citation type="submission" date="2020-09" db="EMBL/GenBank/DDBJ databases">
        <title>Pseudoxanthomonas sp. CAU 1598 isolated from sand of Yaerae Beach.</title>
        <authorList>
            <person name="Kim W."/>
        </authorList>
    </citation>
    <scope>NUCLEOTIDE SEQUENCE [LARGE SCALE GENOMIC DNA]</scope>
    <source>
        <strain evidence="13 14">CAU 1598</strain>
    </source>
</reference>
<evidence type="ECO:0000256" key="8">
    <source>
        <dbReference type="ARBA" id="ARBA00022840"/>
    </source>
</evidence>
<feature type="active site" evidence="11">
    <location>
        <position position="223"/>
    </location>
</feature>
<feature type="domain" description="Aminoglycoside phosphotransferase" evidence="12">
    <location>
        <begin position="39"/>
        <end position="262"/>
    </location>
</feature>
<dbReference type="PANTHER" id="PTHR39573">
    <property type="entry name" value="STRESS RESPONSE KINASE A"/>
    <property type="match status" value="1"/>
</dbReference>
<evidence type="ECO:0000256" key="9">
    <source>
        <dbReference type="ARBA" id="ARBA00022842"/>
    </source>
</evidence>
<feature type="site" description="ATP" evidence="11">
    <location>
        <position position="39"/>
    </location>
</feature>
<keyword evidence="3 11" id="KW-0597">Phosphoprotein</keyword>
<dbReference type="EC" id="2.7.11.1" evidence="11"/>
<keyword evidence="1 11" id="KW-0963">Cytoplasm</keyword>
<dbReference type="Gene3D" id="1.20.1270.170">
    <property type="match status" value="1"/>
</dbReference>